<sequence>MPTPYGSRGGMAFSADELRVLRRALAVALHPSKAASVADVQDCLDLSDGINEAIDEGARLRAFLIADLGRYRAALPGTAAGYLQLLADALAAGHRPEVDDLAALRALRGNPVAAALLDRCRALAEHDVRTEIAAPRVPASRGRLLALPGGRSEGDKPAAEPKKPVPQRTGPPRPVPTPAEVFPPKRRPAAPGERDEPAAPSQTLAAG</sequence>
<dbReference type="Proteomes" id="UP001223978">
    <property type="component" value="Unassembled WGS sequence"/>
</dbReference>
<dbReference type="RefSeq" id="WP_282544734.1">
    <property type="nucleotide sequence ID" value="NZ_JASCIQ010000026.1"/>
</dbReference>
<feature type="compositionally biased region" description="Basic and acidic residues" evidence="1">
    <location>
        <begin position="152"/>
        <end position="163"/>
    </location>
</feature>
<accession>A0ABT6SF55</accession>
<comment type="caution">
    <text evidence="2">The sequence shown here is derived from an EMBL/GenBank/DDBJ whole genome shotgun (WGS) entry which is preliminary data.</text>
</comment>
<evidence type="ECO:0000256" key="1">
    <source>
        <dbReference type="SAM" id="MobiDB-lite"/>
    </source>
</evidence>
<proteinExistence type="predicted"/>
<feature type="region of interest" description="Disordered" evidence="1">
    <location>
        <begin position="143"/>
        <end position="207"/>
    </location>
</feature>
<gene>
    <name evidence="2" type="ORF">QIS96_23745</name>
</gene>
<reference evidence="2 3" key="1">
    <citation type="submission" date="2023-05" db="EMBL/GenBank/DDBJ databases">
        <title>Draft genome sequence of Streptomyces sp. B-S-A6 isolated from a cave soil in Thailand.</title>
        <authorList>
            <person name="Chamroensaksri N."/>
            <person name="Muangham S."/>
        </authorList>
    </citation>
    <scope>NUCLEOTIDE SEQUENCE [LARGE SCALE GENOMIC DNA]</scope>
    <source>
        <strain evidence="2 3">B-S-A6</strain>
    </source>
</reference>
<evidence type="ECO:0000313" key="3">
    <source>
        <dbReference type="Proteomes" id="UP001223978"/>
    </source>
</evidence>
<protein>
    <submittedName>
        <fullName evidence="2">Uncharacterized protein</fullName>
    </submittedName>
</protein>
<keyword evidence="3" id="KW-1185">Reference proteome</keyword>
<name>A0ABT6SF55_9ACTN</name>
<dbReference type="EMBL" id="JASCIQ010000026">
    <property type="protein sequence ID" value="MDI3406813.1"/>
    <property type="molecule type" value="Genomic_DNA"/>
</dbReference>
<organism evidence="2 3">
    <name type="scientific">Streptomyces cavernicola</name>
    <dbReference type="NCBI Taxonomy" id="3043613"/>
    <lineage>
        <taxon>Bacteria</taxon>
        <taxon>Bacillati</taxon>
        <taxon>Actinomycetota</taxon>
        <taxon>Actinomycetes</taxon>
        <taxon>Kitasatosporales</taxon>
        <taxon>Streptomycetaceae</taxon>
        <taxon>Streptomyces</taxon>
    </lineage>
</organism>
<evidence type="ECO:0000313" key="2">
    <source>
        <dbReference type="EMBL" id="MDI3406813.1"/>
    </source>
</evidence>